<gene>
    <name evidence="2" type="ORF">DERF_014806</name>
</gene>
<keyword evidence="3" id="KW-1185">Reference proteome</keyword>
<keyword evidence="1" id="KW-0812">Transmembrane</keyword>
<dbReference type="EMBL" id="ASGP02000008">
    <property type="protein sequence ID" value="KAH9494091.1"/>
    <property type="molecule type" value="Genomic_DNA"/>
</dbReference>
<proteinExistence type="predicted"/>
<organism evidence="2 3">
    <name type="scientific">Dermatophagoides farinae</name>
    <name type="common">American house dust mite</name>
    <dbReference type="NCBI Taxonomy" id="6954"/>
    <lineage>
        <taxon>Eukaryota</taxon>
        <taxon>Metazoa</taxon>
        <taxon>Ecdysozoa</taxon>
        <taxon>Arthropoda</taxon>
        <taxon>Chelicerata</taxon>
        <taxon>Arachnida</taxon>
        <taxon>Acari</taxon>
        <taxon>Acariformes</taxon>
        <taxon>Sarcoptiformes</taxon>
        <taxon>Astigmata</taxon>
        <taxon>Psoroptidia</taxon>
        <taxon>Analgoidea</taxon>
        <taxon>Pyroglyphidae</taxon>
        <taxon>Dermatophagoidinae</taxon>
        <taxon>Dermatophagoides</taxon>
    </lineage>
</organism>
<accession>A0A922HJL5</accession>
<evidence type="ECO:0000313" key="3">
    <source>
        <dbReference type="Proteomes" id="UP000790347"/>
    </source>
</evidence>
<reference evidence="2" key="1">
    <citation type="submission" date="2013-05" db="EMBL/GenBank/DDBJ databases">
        <authorList>
            <person name="Yim A.K.Y."/>
            <person name="Chan T.F."/>
            <person name="Ji K.M."/>
            <person name="Liu X.Y."/>
            <person name="Zhou J.W."/>
            <person name="Li R.Q."/>
            <person name="Yang K.Y."/>
            <person name="Li J."/>
            <person name="Li M."/>
            <person name="Law P.T.W."/>
            <person name="Wu Y.L."/>
            <person name="Cai Z.L."/>
            <person name="Qin H."/>
            <person name="Bao Y."/>
            <person name="Leung R.K.K."/>
            <person name="Ng P.K.S."/>
            <person name="Zou J."/>
            <person name="Zhong X.J."/>
            <person name="Ran P.X."/>
            <person name="Zhong N.S."/>
            <person name="Liu Z.G."/>
            <person name="Tsui S.K.W."/>
        </authorList>
    </citation>
    <scope>NUCLEOTIDE SEQUENCE</scope>
    <source>
        <strain evidence="2">Derf</strain>
        <tissue evidence="2">Whole organism</tissue>
    </source>
</reference>
<sequence length="85" mass="9513">MTSSVRFIDHRLIMTNNLIAAYEFGCNHPKQNHLLTLNGNGKNHVPDSRATGLLLFFFKRQTVEIIIVENLIVMSSVVAAAIAYI</sequence>
<comment type="caution">
    <text evidence="2">The sequence shown here is derived from an EMBL/GenBank/DDBJ whole genome shotgun (WGS) entry which is preliminary data.</text>
</comment>
<feature type="transmembrane region" description="Helical" evidence="1">
    <location>
        <begin position="65"/>
        <end position="84"/>
    </location>
</feature>
<keyword evidence="1" id="KW-0472">Membrane</keyword>
<keyword evidence="1" id="KW-1133">Transmembrane helix</keyword>
<protein>
    <submittedName>
        <fullName evidence="2">Uncharacterized protein</fullName>
    </submittedName>
</protein>
<dbReference type="AlphaFoldDB" id="A0A922HJL5"/>
<evidence type="ECO:0000256" key="1">
    <source>
        <dbReference type="SAM" id="Phobius"/>
    </source>
</evidence>
<reference evidence="2" key="2">
    <citation type="journal article" date="2022" name="Res Sq">
        <title>Comparative Genomics Reveals Insights into the Divergent Evolution of Astigmatic Mites and Household Pest Adaptations.</title>
        <authorList>
            <person name="Xiong Q."/>
            <person name="Wan A.T.-Y."/>
            <person name="Liu X.-Y."/>
            <person name="Fung C.S.-H."/>
            <person name="Xiao X."/>
            <person name="Malainual N."/>
            <person name="Hou J."/>
            <person name="Wang L."/>
            <person name="Wang M."/>
            <person name="Yang K."/>
            <person name="Cui Y."/>
            <person name="Leung E."/>
            <person name="Nong W."/>
            <person name="Shin S.-K."/>
            <person name="Au S."/>
            <person name="Jeong K.Y."/>
            <person name="Chew F.T."/>
            <person name="Hui J."/>
            <person name="Leung T.F."/>
            <person name="Tungtrongchitr A."/>
            <person name="Zhong N."/>
            <person name="Liu Z."/>
            <person name="Tsui S."/>
        </authorList>
    </citation>
    <scope>NUCLEOTIDE SEQUENCE</scope>
    <source>
        <strain evidence="2">Derf</strain>
        <tissue evidence="2">Whole organism</tissue>
    </source>
</reference>
<evidence type="ECO:0000313" key="2">
    <source>
        <dbReference type="EMBL" id="KAH9494091.1"/>
    </source>
</evidence>
<name>A0A922HJL5_DERFA</name>
<dbReference type="Proteomes" id="UP000790347">
    <property type="component" value="Unassembled WGS sequence"/>
</dbReference>